<comment type="similarity">
    <text evidence="1">Belongs to the nitroreductase family.</text>
</comment>
<keyword evidence="2" id="KW-0560">Oxidoreductase</keyword>
<feature type="domain" description="Nitroreductase" evidence="3">
    <location>
        <begin position="195"/>
        <end position="244"/>
    </location>
</feature>
<dbReference type="Pfam" id="PF00881">
    <property type="entry name" value="Nitroreductase"/>
    <property type="match status" value="2"/>
</dbReference>
<dbReference type="PANTHER" id="PTHR43673">
    <property type="entry name" value="NAD(P)H NITROREDUCTASE YDGI-RELATED"/>
    <property type="match status" value="1"/>
</dbReference>
<proteinExistence type="inferred from homology"/>
<evidence type="ECO:0000256" key="1">
    <source>
        <dbReference type="ARBA" id="ARBA00007118"/>
    </source>
</evidence>
<protein>
    <submittedName>
        <fullName evidence="4">Nitroreductase</fullName>
    </submittedName>
</protein>
<sequence length="369" mass="41871">MKMLKESLKKVLPRDSIDNLKALQKRLAMGWIRALSRSAMLRRFHYSFFSSAFDREAYAVVVGHLQHEQNLSGAEPVNYFLRRAVHRIEKGLIMQPRRQVFALDYINDTVDSYIASLKGNVDRDEVSWAHDVLAEYFAVTGDHPVLNRAREKFARLERPSGSPETLRNPDAERVPFAADVSTPSVDFTAMRQLAMKRRSVRWYQQDRPVPREVIDKAVEVAVQSPSACNRQPYRFVVFDDPASVAQASRLPMGVAGFDHNFPAIVAVVGRLRAYPHVRDRHVIYIDGALAAMSFMFALETQGVSSCSINWPDIPEREEAAAKLLKLDPDERIVMFISLGYAADTGLVPYSQKLSLEEARSYMRLESPAR</sequence>
<evidence type="ECO:0000256" key="2">
    <source>
        <dbReference type="ARBA" id="ARBA00023002"/>
    </source>
</evidence>
<dbReference type="EMBL" id="FOMO01000003">
    <property type="protein sequence ID" value="SFD68607.1"/>
    <property type="molecule type" value="Genomic_DNA"/>
</dbReference>
<evidence type="ECO:0000259" key="3">
    <source>
        <dbReference type="Pfam" id="PF00881"/>
    </source>
</evidence>
<keyword evidence="5" id="KW-1185">Reference proteome</keyword>
<dbReference type="Proteomes" id="UP000243950">
    <property type="component" value="Unassembled WGS sequence"/>
</dbReference>
<dbReference type="InterPro" id="IPR029479">
    <property type="entry name" value="Nitroreductase"/>
</dbReference>
<dbReference type="CDD" id="cd02062">
    <property type="entry name" value="Nitro_FMN_reductase"/>
    <property type="match status" value="1"/>
</dbReference>
<name>A0A1I1UCZ4_PSEOC</name>
<dbReference type="InterPro" id="IPR000415">
    <property type="entry name" value="Nitroreductase-like"/>
</dbReference>
<organism evidence="4 5">
    <name type="scientific">Pseudomonas straminea</name>
    <dbReference type="NCBI Taxonomy" id="47882"/>
    <lineage>
        <taxon>Bacteria</taxon>
        <taxon>Pseudomonadati</taxon>
        <taxon>Pseudomonadota</taxon>
        <taxon>Gammaproteobacteria</taxon>
        <taxon>Pseudomonadales</taxon>
        <taxon>Pseudomonadaceae</taxon>
        <taxon>Phytopseudomonas</taxon>
    </lineage>
</organism>
<dbReference type="RefSeq" id="WP_051415016.1">
    <property type="nucleotide sequence ID" value="NZ_BSSG01000004.1"/>
</dbReference>
<evidence type="ECO:0000313" key="5">
    <source>
        <dbReference type="Proteomes" id="UP000243950"/>
    </source>
</evidence>
<reference evidence="5" key="1">
    <citation type="submission" date="2016-10" db="EMBL/GenBank/DDBJ databases">
        <authorList>
            <person name="Varghese N."/>
            <person name="Submissions S."/>
        </authorList>
    </citation>
    <scope>NUCLEOTIDE SEQUENCE [LARGE SCALE GENOMIC DNA]</scope>
    <source>
        <strain evidence="5">JCM 2783</strain>
    </source>
</reference>
<feature type="domain" description="Nitroreductase" evidence="3">
    <location>
        <begin position="262"/>
        <end position="340"/>
    </location>
</feature>
<dbReference type="GO" id="GO:0016491">
    <property type="term" value="F:oxidoreductase activity"/>
    <property type="evidence" value="ECO:0007669"/>
    <property type="project" value="UniProtKB-KW"/>
</dbReference>
<gene>
    <name evidence="4" type="ORF">SAMN05216372_103251</name>
</gene>
<dbReference type="Gene3D" id="3.40.109.10">
    <property type="entry name" value="NADH Oxidase"/>
    <property type="match status" value="1"/>
</dbReference>
<dbReference type="SUPFAM" id="SSF55469">
    <property type="entry name" value="FMN-dependent nitroreductase-like"/>
    <property type="match status" value="1"/>
</dbReference>
<dbReference type="PANTHER" id="PTHR43673:SF10">
    <property type="entry name" value="NADH DEHYDROGENASE_NAD(P)H NITROREDUCTASE XCC3605-RELATED"/>
    <property type="match status" value="1"/>
</dbReference>
<accession>A0A1I1UCZ4</accession>
<evidence type="ECO:0000313" key="4">
    <source>
        <dbReference type="EMBL" id="SFD68607.1"/>
    </source>
</evidence>
<dbReference type="AlphaFoldDB" id="A0A1I1UCZ4"/>